<organism evidence="2 3">
    <name type="scientific">Prorocentrum cordatum</name>
    <dbReference type="NCBI Taxonomy" id="2364126"/>
    <lineage>
        <taxon>Eukaryota</taxon>
        <taxon>Sar</taxon>
        <taxon>Alveolata</taxon>
        <taxon>Dinophyceae</taxon>
        <taxon>Prorocentrales</taxon>
        <taxon>Prorocentraceae</taxon>
        <taxon>Prorocentrum</taxon>
    </lineage>
</organism>
<feature type="compositionally biased region" description="Low complexity" evidence="1">
    <location>
        <begin position="36"/>
        <end position="53"/>
    </location>
</feature>
<accession>A0ABN9U596</accession>
<feature type="compositionally biased region" description="Low complexity" evidence="1">
    <location>
        <begin position="103"/>
        <end position="115"/>
    </location>
</feature>
<feature type="non-terminal residue" evidence="2">
    <location>
        <position position="130"/>
    </location>
</feature>
<name>A0ABN9U596_9DINO</name>
<feature type="compositionally biased region" description="Low complexity" evidence="1">
    <location>
        <begin position="63"/>
        <end position="73"/>
    </location>
</feature>
<feature type="non-terminal residue" evidence="2">
    <location>
        <position position="1"/>
    </location>
</feature>
<feature type="region of interest" description="Disordered" evidence="1">
    <location>
        <begin position="1"/>
        <end position="130"/>
    </location>
</feature>
<dbReference type="Proteomes" id="UP001189429">
    <property type="component" value="Unassembled WGS sequence"/>
</dbReference>
<gene>
    <name evidence="2" type="ORF">PCOR1329_LOCUS45340</name>
</gene>
<proteinExistence type="predicted"/>
<protein>
    <submittedName>
        <fullName evidence="2">Uncharacterized protein</fullName>
    </submittedName>
</protein>
<comment type="caution">
    <text evidence="2">The sequence shown here is derived from an EMBL/GenBank/DDBJ whole genome shotgun (WGS) entry which is preliminary data.</text>
</comment>
<evidence type="ECO:0000256" key="1">
    <source>
        <dbReference type="SAM" id="MobiDB-lite"/>
    </source>
</evidence>
<evidence type="ECO:0000313" key="3">
    <source>
        <dbReference type="Proteomes" id="UP001189429"/>
    </source>
</evidence>
<keyword evidence="3" id="KW-1185">Reference proteome</keyword>
<evidence type="ECO:0000313" key="2">
    <source>
        <dbReference type="EMBL" id="CAK0854096.1"/>
    </source>
</evidence>
<dbReference type="EMBL" id="CAUYUJ010015451">
    <property type="protein sequence ID" value="CAK0854096.1"/>
    <property type="molecule type" value="Genomic_DNA"/>
</dbReference>
<sequence>RARWTRPPSGPLWGRCGKSSLTPWRRTTPALRTWTPRRSPCAAAAPSPRATARGPRRRGAGPGTPRTGAPGCARCLRRPSPARPGCGARAPRDPRRARPPTPLLRLPGAPGADPATRPERRPQAALLVAL</sequence>
<reference evidence="2" key="1">
    <citation type="submission" date="2023-10" db="EMBL/GenBank/DDBJ databases">
        <authorList>
            <person name="Chen Y."/>
            <person name="Shah S."/>
            <person name="Dougan E. K."/>
            <person name="Thang M."/>
            <person name="Chan C."/>
        </authorList>
    </citation>
    <scope>NUCLEOTIDE SEQUENCE [LARGE SCALE GENOMIC DNA]</scope>
</reference>